<dbReference type="STRING" id="400727.A0A2T7PW64"/>
<keyword evidence="6" id="KW-0862">Zinc</keyword>
<dbReference type="Pfam" id="PF03006">
    <property type="entry name" value="HlyIII"/>
    <property type="match status" value="1"/>
</dbReference>
<evidence type="ECO:0000256" key="2">
    <source>
        <dbReference type="ARBA" id="ARBA00007018"/>
    </source>
</evidence>
<comment type="similarity">
    <text evidence="2">Belongs to the ADIPOR family.</text>
</comment>
<sequence length="313" mass="35686">MHPNRLEAVKIRQTSQSKKAEIKYHVLDIEIDDHGEAACSTGICEQYPEEIKLFRYSEIPDFLKGNPWVIDGYRVFLPFGLCVKSLFVWNNETLNIWSHLIGFLVFLVLTLYDNLIAIPHLRGETIDHIYVTIALLCFQFCMLCSTGFHIFCCHSERASRRWLQVDMTGVSIGIIGCYMPAVHYAFYCISIWRDIYILAITVLTVSTLWFQLHPYFFTARWYYLRMAVYVGLAGYGIVPTIHWVYLSGGFSSKIVQAGLTTLVPVINGGILSYFWLSCSGTVLGKIFSNTDLHMAAQLNSKVLVSDPQLKSPH</sequence>
<evidence type="ECO:0000256" key="7">
    <source>
        <dbReference type="SAM" id="Phobius"/>
    </source>
</evidence>
<feature type="transmembrane region" description="Helical" evidence="7">
    <location>
        <begin position="196"/>
        <end position="216"/>
    </location>
</feature>
<evidence type="ECO:0000313" key="9">
    <source>
        <dbReference type="Proteomes" id="UP000245119"/>
    </source>
</evidence>
<name>A0A2T7PW64_POMCA</name>
<reference evidence="8 9" key="1">
    <citation type="submission" date="2018-04" db="EMBL/GenBank/DDBJ databases">
        <title>The genome of golden apple snail Pomacea canaliculata provides insight into stress tolerance and invasive adaptation.</title>
        <authorList>
            <person name="Liu C."/>
            <person name="Liu B."/>
            <person name="Ren Y."/>
            <person name="Zhang Y."/>
            <person name="Wang H."/>
            <person name="Li S."/>
            <person name="Jiang F."/>
            <person name="Yin L."/>
            <person name="Zhang G."/>
            <person name="Qian W."/>
            <person name="Fan W."/>
        </authorList>
    </citation>
    <scope>NUCLEOTIDE SEQUENCE [LARGE SCALE GENOMIC DNA]</scope>
    <source>
        <strain evidence="8">SZHN2017</strain>
        <tissue evidence="8">Muscle</tissue>
    </source>
</reference>
<dbReference type="Proteomes" id="UP000245119">
    <property type="component" value="Linkage Group LG1"/>
</dbReference>
<dbReference type="EMBL" id="PZQS01000001">
    <property type="protein sequence ID" value="PVD37675.1"/>
    <property type="molecule type" value="Genomic_DNA"/>
</dbReference>
<evidence type="ECO:0000256" key="5">
    <source>
        <dbReference type="ARBA" id="ARBA00023136"/>
    </source>
</evidence>
<keyword evidence="5 7" id="KW-0472">Membrane</keyword>
<feature type="transmembrane region" description="Helical" evidence="7">
    <location>
        <begin position="257"/>
        <end position="276"/>
    </location>
</feature>
<evidence type="ECO:0000256" key="6">
    <source>
        <dbReference type="PIRSR" id="PIRSR604254-1"/>
    </source>
</evidence>
<proteinExistence type="inferred from homology"/>
<keyword evidence="9" id="KW-1185">Reference proteome</keyword>
<dbReference type="PANTHER" id="PTHR20855">
    <property type="entry name" value="ADIPOR/PROGESTIN RECEPTOR-RELATED"/>
    <property type="match status" value="1"/>
</dbReference>
<dbReference type="AlphaFoldDB" id="A0A2T7PW64"/>
<accession>A0A2T7PW64</accession>
<feature type="transmembrane region" description="Helical" evidence="7">
    <location>
        <begin position="129"/>
        <end position="150"/>
    </location>
</feature>
<evidence type="ECO:0000256" key="3">
    <source>
        <dbReference type="ARBA" id="ARBA00022692"/>
    </source>
</evidence>
<dbReference type="OrthoDB" id="529367at2759"/>
<evidence type="ECO:0000256" key="4">
    <source>
        <dbReference type="ARBA" id="ARBA00022989"/>
    </source>
</evidence>
<organism evidence="8 9">
    <name type="scientific">Pomacea canaliculata</name>
    <name type="common">Golden apple snail</name>
    <dbReference type="NCBI Taxonomy" id="400727"/>
    <lineage>
        <taxon>Eukaryota</taxon>
        <taxon>Metazoa</taxon>
        <taxon>Spiralia</taxon>
        <taxon>Lophotrochozoa</taxon>
        <taxon>Mollusca</taxon>
        <taxon>Gastropoda</taxon>
        <taxon>Caenogastropoda</taxon>
        <taxon>Architaenioglossa</taxon>
        <taxon>Ampullarioidea</taxon>
        <taxon>Ampullariidae</taxon>
        <taxon>Pomacea</taxon>
    </lineage>
</organism>
<comment type="subcellular location">
    <subcellularLocation>
        <location evidence="1">Membrane</location>
        <topology evidence="1">Multi-pass membrane protein</topology>
    </subcellularLocation>
</comment>
<feature type="transmembrane region" description="Helical" evidence="7">
    <location>
        <begin position="222"/>
        <end position="245"/>
    </location>
</feature>
<gene>
    <name evidence="8" type="ORF">C0Q70_00274</name>
</gene>
<comment type="caution">
    <text evidence="8">The sequence shown here is derived from an EMBL/GenBank/DDBJ whole genome shotgun (WGS) entry which is preliminary data.</text>
</comment>
<dbReference type="GO" id="GO:0046872">
    <property type="term" value="F:metal ion binding"/>
    <property type="evidence" value="ECO:0007669"/>
    <property type="project" value="UniProtKB-KW"/>
</dbReference>
<evidence type="ECO:0000313" key="8">
    <source>
        <dbReference type="EMBL" id="PVD37675.1"/>
    </source>
</evidence>
<dbReference type="GO" id="GO:0038023">
    <property type="term" value="F:signaling receptor activity"/>
    <property type="evidence" value="ECO:0007669"/>
    <property type="project" value="TreeGrafter"/>
</dbReference>
<dbReference type="InterPro" id="IPR004254">
    <property type="entry name" value="AdipoR/HlyIII-related"/>
</dbReference>
<evidence type="ECO:0008006" key="10">
    <source>
        <dbReference type="Google" id="ProtNLM"/>
    </source>
</evidence>
<evidence type="ECO:0000256" key="1">
    <source>
        <dbReference type="ARBA" id="ARBA00004141"/>
    </source>
</evidence>
<keyword evidence="6" id="KW-0479">Metal-binding</keyword>
<dbReference type="PANTHER" id="PTHR20855:SF15">
    <property type="entry name" value="PROGESTIN AND ADIPOQ RECEPTOR FAMILY MEMBER 3"/>
    <property type="match status" value="1"/>
</dbReference>
<dbReference type="GO" id="GO:0016020">
    <property type="term" value="C:membrane"/>
    <property type="evidence" value="ECO:0007669"/>
    <property type="project" value="UniProtKB-SubCell"/>
</dbReference>
<protein>
    <recommendedName>
        <fullName evidence="10">Progestin and adipoQ receptor family member III</fullName>
    </recommendedName>
</protein>
<keyword evidence="3 7" id="KW-0812">Transmembrane</keyword>
<feature type="binding site" evidence="6">
    <location>
        <position position="149"/>
    </location>
    <ligand>
        <name>Zn(2+)</name>
        <dbReference type="ChEBI" id="CHEBI:29105"/>
    </ligand>
</feature>
<keyword evidence="4 7" id="KW-1133">Transmembrane helix</keyword>
<feature type="transmembrane region" description="Helical" evidence="7">
    <location>
        <begin position="170"/>
        <end position="189"/>
    </location>
</feature>
<feature type="transmembrane region" description="Helical" evidence="7">
    <location>
        <begin position="96"/>
        <end position="117"/>
    </location>
</feature>